<dbReference type="PROSITE" id="PS51819">
    <property type="entry name" value="VOC"/>
    <property type="match status" value="2"/>
</dbReference>
<dbReference type="Pfam" id="PF00903">
    <property type="entry name" value="Glyoxalase"/>
    <property type="match status" value="1"/>
</dbReference>
<dbReference type="EMBL" id="JAZDUF010000001">
    <property type="protein sequence ID" value="MEE3849660.1"/>
    <property type="molecule type" value="Genomic_DNA"/>
</dbReference>
<dbReference type="PROSITE" id="PS00082">
    <property type="entry name" value="EXTRADIOL_DIOXYGENAS"/>
    <property type="match status" value="1"/>
</dbReference>
<dbReference type="CDD" id="cd07237">
    <property type="entry name" value="BphC1-RGP6_C_like"/>
    <property type="match status" value="1"/>
</dbReference>
<dbReference type="Gene3D" id="3.10.180.10">
    <property type="entry name" value="2,3-Dihydroxybiphenyl 1,2-Dioxygenase, domain 1"/>
    <property type="match status" value="2"/>
</dbReference>
<feature type="domain" description="VOC" evidence="9">
    <location>
        <begin position="145"/>
        <end position="269"/>
    </location>
</feature>
<dbReference type="InterPro" id="IPR000486">
    <property type="entry name" value="Xdiol_ring_cleave_dOase_1/2"/>
</dbReference>
<reference evidence="10 11" key="1">
    <citation type="submission" date="2024-01" db="EMBL/GenBank/DDBJ databases">
        <title>Draft genome sequence of Gordonia sp. LSe1-13.</title>
        <authorList>
            <person name="Suphannarot A."/>
            <person name="Mingma R."/>
        </authorList>
    </citation>
    <scope>NUCLEOTIDE SEQUENCE [LARGE SCALE GENOMIC DNA]</scope>
    <source>
        <strain evidence="10 11">LSe1-13</strain>
    </source>
</reference>
<evidence type="ECO:0000313" key="11">
    <source>
        <dbReference type="Proteomes" id="UP001347146"/>
    </source>
</evidence>
<evidence type="ECO:0000256" key="7">
    <source>
        <dbReference type="ARBA" id="ARBA00023004"/>
    </source>
</evidence>
<dbReference type="Pfam" id="PF22632">
    <property type="entry name" value="BphC_D1"/>
    <property type="match status" value="1"/>
</dbReference>
<sequence>MTERDVKALGYVRVQTTHIDRWREFALDALGFAEGSGPDADALYLRVDERSHRIAVVPGDADRVTEVGWEVADSLALARVRERLEKASVETRELTQAELDARQIVAGISFCDPTGATVEIFYGAVLDHSPVVTPHGATFVTGNQGLGHVVIPASDPGEAFDFYSEVLGFYPRGSFRLPSETGDVVRFQFMGVNPRHHSLAIAPAPGQRDPGLVHVMVEVTELDAVGEAYDRIKAAGFSLTTTLGRHTNDKMVSFYVRAPGGWDIEFGTGGLLVDQDSYSSEEITADSYWGHDWVGDAPEALVP</sequence>
<dbReference type="InterPro" id="IPR029068">
    <property type="entry name" value="Glyas_Bleomycin-R_OHBP_Dase"/>
</dbReference>
<dbReference type="InterPro" id="IPR004360">
    <property type="entry name" value="Glyas_Fos-R_dOase_dom"/>
</dbReference>
<protein>
    <submittedName>
        <fullName evidence="10">VOC family protein</fullName>
    </submittedName>
</protein>
<keyword evidence="4 8" id="KW-0058">Aromatic hydrocarbons catabolism</keyword>
<organism evidence="10 11">
    <name type="scientific">Gordonia sesuvii</name>
    <dbReference type="NCBI Taxonomy" id="3116777"/>
    <lineage>
        <taxon>Bacteria</taxon>
        <taxon>Bacillati</taxon>
        <taxon>Actinomycetota</taxon>
        <taxon>Actinomycetes</taxon>
        <taxon>Mycobacteriales</taxon>
        <taxon>Gordoniaceae</taxon>
        <taxon>Gordonia</taxon>
    </lineage>
</organism>
<evidence type="ECO:0000259" key="9">
    <source>
        <dbReference type="PROSITE" id="PS51819"/>
    </source>
</evidence>
<dbReference type="RefSeq" id="WP_330431283.1">
    <property type="nucleotide sequence ID" value="NZ_JAZDUF010000001.1"/>
</dbReference>
<dbReference type="CDD" id="cd07252">
    <property type="entry name" value="BphC1-RGP6_N_like"/>
    <property type="match status" value="1"/>
</dbReference>
<dbReference type="SUPFAM" id="SSF54593">
    <property type="entry name" value="Glyoxalase/Bleomycin resistance protein/Dihydroxybiphenyl dioxygenase"/>
    <property type="match status" value="1"/>
</dbReference>
<feature type="domain" description="VOC" evidence="9">
    <location>
        <begin position="8"/>
        <end position="123"/>
    </location>
</feature>
<keyword evidence="11" id="KW-1185">Reference proteome</keyword>
<comment type="caution">
    <text evidence="10">The sequence shown here is derived from an EMBL/GenBank/DDBJ whole genome shotgun (WGS) entry which is preliminary data.</text>
</comment>
<keyword evidence="7 8" id="KW-0408">Iron</keyword>
<dbReference type="Proteomes" id="UP001347146">
    <property type="component" value="Unassembled WGS sequence"/>
</dbReference>
<evidence type="ECO:0000256" key="4">
    <source>
        <dbReference type="ARBA" id="ARBA00022797"/>
    </source>
</evidence>
<evidence type="ECO:0000256" key="6">
    <source>
        <dbReference type="ARBA" id="ARBA00023002"/>
    </source>
</evidence>
<accession>A0ABU7M963</accession>
<evidence type="ECO:0000256" key="2">
    <source>
        <dbReference type="ARBA" id="ARBA00008784"/>
    </source>
</evidence>
<proteinExistence type="inferred from homology"/>
<evidence type="ECO:0000256" key="8">
    <source>
        <dbReference type="RuleBase" id="RU000683"/>
    </source>
</evidence>
<evidence type="ECO:0000256" key="1">
    <source>
        <dbReference type="ARBA" id="ARBA00001954"/>
    </source>
</evidence>
<dbReference type="InterPro" id="IPR037523">
    <property type="entry name" value="VOC_core"/>
</dbReference>
<name>A0ABU7M963_9ACTN</name>
<keyword evidence="6 8" id="KW-0560">Oxidoreductase</keyword>
<keyword evidence="3" id="KW-0479">Metal-binding</keyword>
<comment type="cofactor">
    <cofactor evidence="1 8">
        <name>Fe(2+)</name>
        <dbReference type="ChEBI" id="CHEBI:29033"/>
    </cofactor>
</comment>
<comment type="similarity">
    <text evidence="2 8">Belongs to the extradiol ring-cleavage dioxygenase family.</text>
</comment>
<evidence type="ECO:0000256" key="5">
    <source>
        <dbReference type="ARBA" id="ARBA00022964"/>
    </source>
</evidence>
<keyword evidence="5 8" id="KW-0223">Dioxygenase</keyword>
<gene>
    <name evidence="10" type="ORF">VZC37_04915</name>
</gene>
<evidence type="ECO:0000256" key="3">
    <source>
        <dbReference type="ARBA" id="ARBA00022723"/>
    </source>
</evidence>
<evidence type="ECO:0000313" key="10">
    <source>
        <dbReference type="EMBL" id="MEE3849660.1"/>
    </source>
</evidence>